<dbReference type="InterPro" id="IPR027417">
    <property type="entry name" value="P-loop_NTPase"/>
</dbReference>
<dbReference type="PANTHER" id="PTHR32182">
    <property type="entry name" value="DNA REPLICATION AND REPAIR PROTEIN RECF"/>
    <property type="match status" value="1"/>
</dbReference>
<evidence type="ECO:0000313" key="2">
    <source>
        <dbReference type="EMBL" id="QDT27853.1"/>
    </source>
</evidence>
<evidence type="ECO:0000313" key="3">
    <source>
        <dbReference type="Proteomes" id="UP000315647"/>
    </source>
</evidence>
<dbReference type="PANTHER" id="PTHR32182:SF22">
    <property type="entry name" value="ATP-DEPENDENT ENDONUCLEASE, OLD FAMILY-RELATED"/>
    <property type="match status" value="1"/>
</dbReference>
<keyword evidence="1" id="KW-0175">Coiled coil</keyword>
<accession>A0A517Q899</accession>
<reference evidence="2 3" key="1">
    <citation type="submission" date="2019-03" db="EMBL/GenBank/DDBJ databases">
        <title>Deep-cultivation of Planctomycetes and their phenomic and genomic characterization uncovers novel biology.</title>
        <authorList>
            <person name="Wiegand S."/>
            <person name="Jogler M."/>
            <person name="Boedeker C."/>
            <person name="Pinto D."/>
            <person name="Vollmers J."/>
            <person name="Rivas-Marin E."/>
            <person name="Kohn T."/>
            <person name="Peeters S.H."/>
            <person name="Heuer A."/>
            <person name="Rast P."/>
            <person name="Oberbeckmann S."/>
            <person name="Bunk B."/>
            <person name="Jeske O."/>
            <person name="Meyerdierks A."/>
            <person name="Storesund J.E."/>
            <person name="Kallscheuer N."/>
            <person name="Luecker S."/>
            <person name="Lage O.M."/>
            <person name="Pohl T."/>
            <person name="Merkel B.J."/>
            <person name="Hornburger P."/>
            <person name="Mueller R.-W."/>
            <person name="Bruemmer F."/>
            <person name="Labrenz M."/>
            <person name="Spormann A.M."/>
            <person name="Op den Camp H."/>
            <person name="Overmann J."/>
            <person name="Amann R."/>
            <person name="Jetten M.S.M."/>
            <person name="Mascher T."/>
            <person name="Medema M.H."/>
            <person name="Devos D.P."/>
            <person name="Kaster A.-K."/>
            <person name="Ovreas L."/>
            <person name="Rohde M."/>
            <person name="Galperin M.Y."/>
            <person name="Jogler C."/>
        </authorList>
    </citation>
    <scope>NUCLEOTIDE SEQUENCE [LARGE SCALE GENOMIC DNA]</scope>
    <source>
        <strain evidence="2 3">Enr10</strain>
    </source>
</reference>
<dbReference type="Proteomes" id="UP000315647">
    <property type="component" value="Chromosome"/>
</dbReference>
<organism evidence="2 3">
    <name type="scientific">Gimesia panareensis</name>
    <dbReference type="NCBI Taxonomy" id="2527978"/>
    <lineage>
        <taxon>Bacteria</taxon>
        <taxon>Pseudomonadati</taxon>
        <taxon>Planctomycetota</taxon>
        <taxon>Planctomycetia</taxon>
        <taxon>Planctomycetales</taxon>
        <taxon>Planctomycetaceae</taxon>
        <taxon>Gimesia</taxon>
    </lineage>
</organism>
<feature type="coiled-coil region" evidence="1">
    <location>
        <begin position="625"/>
        <end position="659"/>
    </location>
</feature>
<dbReference type="RefSeq" id="WP_145450572.1">
    <property type="nucleotide sequence ID" value="NZ_CP037421.1"/>
</dbReference>
<feature type="coiled-coil region" evidence="1">
    <location>
        <begin position="697"/>
        <end position="741"/>
    </location>
</feature>
<sequence length="1100" mass="125587">MDDQQEQLLYLGNDLKKGDTSYILQVLEVFNWGPFSGFHRAEFEPGGTAIIGPTGSGKTTLVDALMTLLVSQPRYNLASTGGHESDRTLISYVRGVLGGDGSDGREEVARPGKTITGVCATYTDGEEILRLGGLLWTEGSSNASQDLKRRWLFSLAEDQSLEKWLRLLHDNGVRDLMRMGRETAKLRIFDSKKAYLVHVRKFFDVGENALTLLNRAAGLKQLNSIDEIFRDLVLDDRAAFDRALEVAGEFDNLVGIHTELEMARQQQESLIPVADNYRRLVKLKEKVNCFQILKRIVSVWYAITGEQRWSQVLDQIARDRKRIVLELSCVEREEKDCQSRVDMLRERYFKLGGNVIGELENTIKVQQERVEERRRCVEDYHRMVSVFGLNKDLSKEALLHNQGLISEKHEEIQKLHDKTQEELIASLSKQRDKETKTNELESAIRKVKDRPGSNIPPKYQDFRAELAEELDLLDSDLPFLAELIEVKPNEAMWRGAIERAIGSERLRILVPEKKLEIALHWVNSRDNRLHVRLQRARSDVRPVQFFSDGFTRKLNFKSHPLRITAEQVLSKRDLHCVASSEALRDIEYGLTLEGMMSGRRGKFEKQDQFRLKENWMTGFDNKDQLKSLSDQLIELSQSVKQLKVISKQLQSNLSRFNEQLLIIKQLIKLEFSTIDLPGAESDMSRSQERLALLLDPKSDASEAKSAYESELEKLEAIRQRISDSQREIARLESECSHADDQRKKNIHRIGDGLTEEETALAEKELPIASEIEANQLDVAERQAAGDIDKELDEQLQDVTEQERRLVRLMEAARRIDTGALAETGSELEDIPDYLDRLRVLNEEALPEKLNRFLEYLNRSSDQGVTQLLSGIKEEVDEIEHRIANLNQTLVKVDYRSGRYLQLQTKRIKHERLRSLESAMRKLRDASLKDDQGESHYKALRGLVEILRDAGQNRRQQGSRALLDPRYRLQFFVVEVDRQTGNQSPPRTGSQSGSGGEKELMASHILTASLSYALCPPEASCPRYGTVILDEAFSKSSPSAAGRIIEALRIFNLHPIFVTPNKEISLLKQHTRKAICVQRPNKEASLASISWEKLEGLVRPR</sequence>
<dbReference type="GO" id="GO:0000731">
    <property type="term" value="P:DNA synthesis involved in DNA repair"/>
    <property type="evidence" value="ECO:0007669"/>
    <property type="project" value="TreeGrafter"/>
</dbReference>
<dbReference type="Pfam" id="PF13555">
    <property type="entry name" value="AAA_29"/>
    <property type="match status" value="1"/>
</dbReference>
<dbReference type="Pfam" id="PF13558">
    <property type="entry name" value="SbcC_Walker_B"/>
    <property type="match status" value="1"/>
</dbReference>
<dbReference type="EMBL" id="CP037421">
    <property type="protein sequence ID" value="QDT27853.1"/>
    <property type="molecule type" value="Genomic_DNA"/>
</dbReference>
<evidence type="ECO:0000256" key="1">
    <source>
        <dbReference type="SAM" id="Coils"/>
    </source>
</evidence>
<proteinExistence type="predicted"/>
<dbReference type="AlphaFoldDB" id="A0A517Q899"/>
<dbReference type="SUPFAM" id="SSF52540">
    <property type="entry name" value="P-loop containing nucleoside triphosphate hydrolases"/>
    <property type="match status" value="2"/>
</dbReference>
<dbReference type="Gene3D" id="3.40.50.300">
    <property type="entry name" value="P-loop containing nucleotide triphosphate hydrolases"/>
    <property type="match status" value="2"/>
</dbReference>
<protein>
    <submittedName>
        <fullName evidence="2">Chromosome partition protein Smc</fullName>
    </submittedName>
</protein>
<dbReference type="GO" id="GO:0006302">
    <property type="term" value="P:double-strand break repair"/>
    <property type="evidence" value="ECO:0007669"/>
    <property type="project" value="TreeGrafter"/>
</dbReference>
<gene>
    <name evidence="2" type="primary">smc_6</name>
    <name evidence="2" type="ORF">Enr10x_31880</name>
</gene>
<name>A0A517Q899_9PLAN</name>
<keyword evidence="3" id="KW-1185">Reference proteome</keyword>